<protein>
    <submittedName>
        <fullName evidence="1">Uncharacterized protein</fullName>
    </submittedName>
</protein>
<name>A0A150KHN2_HEYCO</name>
<accession>A0A150KHN2</accession>
<organism evidence="1 2">
    <name type="scientific">Heyndrickxia coagulans</name>
    <name type="common">Weizmannia coagulans</name>
    <dbReference type="NCBI Taxonomy" id="1398"/>
    <lineage>
        <taxon>Bacteria</taxon>
        <taxon>Bacillati</taxon>
        <taxon>Bacillota</taxon>
        <taxon>Bacilli</taxon>
        <taxon>Bacillales</taxon>
        <taxon>Bacillaceae</taxon>
        <taxon>Heyndrickxia</taxon>
    </lineage>
</organism>
<gene>
    <name evidence="1" type="ORF">B4099_1393</name>
</gene>
<dbReference type="AlphaFoldDB" id="A0A150KHN2"/>
<dbReference type="EMBL" id="LQYI01000020">
    <property type="protein sequence ID" value="KYC72340.1"/>
    <property type="molecule type" value="Genomic_DNA"/>
</dbReference>
<evidence type="ECO:0000313" key="2">
    <source>
        <dbReference type="Proteomes" id="UP000075304"/>
    </source>
</evidence>
<evidence type="ECO:0000313" key="1">
    <source>
        <dbReference type="EMBL" id="KYC72340.1"/>
    </source>
</evidence>
<sequence length="46" mass="5356">MYKGYHVTSSRYKYIGNGNWEVWVKEVDTGENPYVTVNQKTGDFHG</sequence>
<proteinExistence type="predicted"/>
<dbReference type="Proteomes" id="UP000075304">
    <property type="component" value="Unassembled WGS sequence"/>
</dbReference>
<reference evidence="1 2" key="1">
    <citation type="submission" date="2016-01" db="EMBL/GenBank/DDBJ databases">
        <title>Genome Sequences of Twelve Sporeforming Bacillus Species Isolated from Foods.</title>
        <authorList>
            <person name="Berendsen E.M."/>
            <person name="Wells-Bennik M.H."/>
            <person name="Krawcyk A.O."/>
            <person name="De Jong A."/>
            <person name="Holsappel S."/>
            <person name="Eijlander R.T."/>
            <person name="Kuipers O.P."/>
        </authorList>
    </citation>
    <scope>NUCLEOTIDE SEQUENCE [LARGE SCALE GENOMIC DNA]</scope>
    <source>
        <strain evidence="1 2">B4099</strain>
    </source>
</reference>
<comment type="caution">
    <text evidence="1">The sequence shown here is derived from an EMBL/GenBank/DDBJ whole genome shotgun (WGS) entry which is preliminary data.</text>
</comment>